<keyword evidence="3 5" id="KW-0689">Ribosomal protein</keyword>
<dbReference type="InterPro" id="IPR001021">
    <property type="entry name" value="Ribosomal_bL25_long"/>
</dbReference>
<dbReference type="PANTHER" id="PTHR33284">
    <property type="entry name" value="RIBOSOMAL PROTEIN L25/GLN-TRNA SYNTHETASE, ANTI-CODON-BINDING DOMAIN-CONTAINING PROTEIN"/>
    <property type="match status" value="1"/>
</dbReference>
<organism evidence="9 10">
    <name type="scientific">Exiguobacterium undae</name>
    <dbReference type="NCBI Taxonomy" id="169177"/>
    <lineage>
        <taxon>Bacteria</taxon>
        <taxon>Bacillati</taxon>
        <taxon>Bacillota</taxon>
        <taxon>Bacilli</taxon>
        <taxon>Bacillales</taxon>
        <taxon>Bacillales Family XII. Incertae Sedis</taxon>
        <taxon>Exiguobacterium</taxon>
    </lineage>
</organism>
<comment type="subunit">
    <text evidence="5">Part of the 50S ribosomal subunit; part of the 5S rRNA/L5/L18/L25 subcomplex. Contacts the 5S rRNA. Binds to the 5S rRNA independently of L5 and L18.</text>
</comment>
<evidence type="ECO:0000259" key="8">
    <source>
        <dbReference type="Pfam" id="PF14693"/>
    </source>
</evidence>
<gene>
    <name evidence="5" type="primary">rplY</name>
    <name evidence="5" type="synonym">ctc</name>
    <name evidence="9" type="ORF">A3783_05210</name>
</gene>
<dbReference type="InterPro" id="IPR020056">
    <property type="entry name" value="Rbsml_bL25/Gln-tRNA_synth_N"/>
</dbReference>
<evidence type="ECO:0000256" key="4">
    <source>
        <dbReference type="ARBA" id="ARBA00023274"/>
    </source>
</evidence>
<reference evidence="9 10" key="1">
    <citation type="submission" date="2016-03" db="EMBL/GenBank/DDBJ databases">
        <authorList>
            <person name="Cho S.-Y."/>
            <person name="Lim S."/>
            <person name="Kim H."/>
            <person name="Soh E.H."/>
            <person name="Moon J.S."/>
        </authorList>
    </citation>
    <scope>NUCLEOTIDE SEQUENCE [LARGE SCALE GENOMIC DNA]</scope>
    <source>
        <strain evidence="9 10">KCTC 3810</strain>
    </source>
</reference>
<dbReference type="SUPFAM" id="SSF50715">
    <property type="entry name" value="Ribosomal protein L25-like"/>
    <property type="match status" value="1"/>
</dbReference>
<proteinExistence type="inferred from homology"/>
<dbReference type="CDD" id="cd00495">
    <property type="entry name" value="Ribosomal_L25_TL5_CTC"/>
    <property type="match status" value="1"/>
</dbReference>
<keyword evidence="2 5" id="KW-0694">RNA-binding</keyword>
<evidence type="ECO:0000313" key="9">
    <source>
        <dbReference type="EMBL" id="OAN15339.1"/>
    </source>
</evidence>
<dbReference type="Gene3D" id="2.40.240.10">
    <property type="entry name" value="Ribosomal Protein L25, Chain P"/>
    <property type="match status" value="1"/>
</dbReference>
<dbReference type="InterPro" id="IPR037121">
    <property type="entry name" value="Ribosomal_bL25_C"/>
</dbReference>
<dbReference type="InterPro" id="IPR029751">
    <property type="entry name" value="Ribosomal_L25_dom"/>
</dbReference>
<dbReference type="Pfam" id="PF14693">
    <property type="entry name" value="Ribosomal_TL5_C"/>
    <property type="match status" value="1"/>
</dbReference>
<keyword evidence="10" id="KW-1185">Reference proteome</keyword>
<dbReference type="NCBIfam" id="NF004133">
    <property type="entry name" value="PRK05618.2-4"/>
    <property type="match status" value="1"/>
</dbReference>
<dbReference type="HAMAP" id="MF_01334">
    <property type="entry name" value="Ribosomal_bL25_CTC"/>
    <property type="match status" value="1"/>
</dbReference>
<evidence type="ECO:0000313" key="10">
    <source>
        <dbReference type="Proteomes" id="UP000078447"/>
    </source>
</evidence>
<evidence type="ECO:0000256" key="3">
    <source>
        <dbReference type="ARBA" id="ARBA00022980"/>
    </source>
</evidence>
<dbReference type="PANTHER" id="PTHR33284:SF1">
    <property type="entry name" value="RIBOSOMAL PROTEIN L25_GLN-TRNA SYNTHETASE, ANTI-CODON-BINDING DOMAIN-CONTAINING PROTEIN"/>
    <property type="match status" value="1"/>
</dbReference>
<name>A0ABX2VAS6_9BACL</name>
<dbReference type="InterPro" id="IPR011035">
    <property type="entry name" value="Ribosomal_bL25/Gln-tRNA_synth"/>
</dbReference>
<dbReference type="RefSeq" id="WP_028106192.1">
    <property type="nucleotide sequence ID" value="NZ_LVVL01000001.1"/>
</dbReference>
<sequence>MSVTLKVEEREVRPRSLRKQLRHEGKALGVVYGYKVESTPISFDEKELVKVVREHGENVLVALQIGGKKVNTLINKLDMDIFTPTIKHVEFIAVKMDEETEVETDIVLVGEAAGAKLGGFLSQTLFKVTVAATPDKLPERIEVDVTELAIGDSITVADLPEEKDFRVVTEGDIQIAAVVESTLEAELEEIEEAEAEAQAADADTTTDDSEQTSEEQAEENKEDKE</sequence>
<evidence type="ECO:0000256" key="1">
    <source>
        <dbReference type="ARBA" id="ARBA00022730"/>
    </source>
</evidence>
<dbReference type="Gene3D" id="2.170.120.20">
    <property type="entry name" value="Ribosomal protein L25, beta domain"/>
    <property type="match status" value="1"/>
</dbReference>
<feature type="domain" description="Large ribosomal subunit protein bL25 beta" evidence="8">
    <location>
        <begin position="100"/>
        <end position="181"/>
    </location>
</feature>
<dbReference type="Proteomes" id="UP000078447">
    <property type="component" value="Unassembled WGS sequence"/>
</dbReference>
<dbReference type="InterPro" id="IPR020057">
    <property type="entry name" value="Ribosomal_bL25_b-dom"/>
</dbReference>
<dbReference type="Pfam" id="PF01386">
    <property type="entry name" value="Ribosomal_L25p"/>
    <property type="match status" value="1"/>
</dbReference>
<feature type="region of interest" description="Disordered" evidence="6">
    <location>
        <begin position="189"/>
        <end position="225"/>
    </location>
</feature>
<comment type="similarity">
    <text evidence="5">Belongs to the bacterial ribosomal protein bL25 family. CTC subfamily.</text>
</comment>
<keyword evidence="1 5" id="KW-0699">rRNA-binding</keyword>
<feature type="compositionally biased region" description="Acidic residues" evidence="6">
    <location>
        <begin position="204"/>
        <end position="217"/>
    </location>
</feature>
<feature type="domain" description="Large ribosomal subunit protein bL25 L25" evidence="7">
    <location>
        <begin position="5"/>
        <end position="91"/>
    </location>
</feature>
<protein>
    <recommendedName>
        <fullName evidence="5">Large ribosomal subunit protein bL25</fullName>
    </recommendedName>
    <alternativeName>
        <fullName evidence="5">General stress protein CTC</fullName>
    </alternativeName>
</protein>
<keyword evidence="4 5" id="KW-0687">Ribonucleoprotein</keyword>
<evidence type="ECO:0000256" key="6">
    <source>
        <dbReference type="SAM" id="MobiDB-lite"/>
    </source>
</evidence>
<dbReference type="InterPro" id="IPR020930">
    <property type="entry name" value="Ribosomal_uL5_bac-type"/>
</dbReference>
<dbReference type="NCBIfam" id="TIGR00731">
    <property type="entry name" value="bL25_bact_ctc"/>
    <property type="match status" value="1"/>
</dbReference>
<evidence type="ECO:0000259" key="7">
    <source>
        <dbReference type="Pfam" id="PF01386"/>
    </source>
</evidence>
<comment type="caution">
    <text evidence="9">The sequence shown here is derived from an EMBL/GenBank/DDBJ whole genome shotgun (WGS) entry which is preliminary data.</text>
</comment>
<evidence type="ECO:0000256" key="2">
    <source>
        <dbReference type="ARBA" id="ARBA00022884"/>
    </source>
</evidence>
<dbReference type="GO" id="GO:0005840">
    <property type="term" value="C:ribosome"/>
    <property type="evidence" value="ECO:0007669"/>
    <property type="project" value="UniProtKB-KW"/>
</dbReference>
<accession>A0ABX2VAS6</accession>
<dbReference type="EMBL" id="LVVL01000001">
    <property type="protein sequence ID" value="OAN15339.1"/>
    <property type="molecule type" value="Genomic_DNA"/>
</dbReference>
<evidence type="ECO:0000256" key="5">
    <source>
        <dbReference type="HAMAP-Rule" id="MF_01334"/>
    </source>
</evidence>
<comment type="function">
    <text evidence="5">This is one of the proteins that binds to the 5S RNA in the ribosome where it forms part of the central protuberance.</text>
</comment>